<dbReference type="GO" id="GO:0016787">
    <property type="term" value="F:hydrolase activity"/>
    <property type="evidence" value="ECO:0007669"/>
    <property type="project" value="UniProtKB-KW"/>
</dbReference>
<keyword evidence="3" id="KW-1185">Reference proteome</keyword>
<reference evidence="2 3" key="1">
    <citation type="submission" date="2019-03" db="EMBL/GenBank/DDBJ databases">
        <title>Genomics of glacier-inhabiting Cryobacterium strains.</title>
        <authorList>
            <person name="Liu Q."/>
            <person name="Xin Y.-H."/>
        </authorList>
    </citation>
    <scope>NUCLEOTIDE SEQUENCE [LARGE SCALE GENOMIC DNA]</scope>
    <source>
        <strain evidence="2 3">Hh14</strain>
    </source>
</reference>
<comment type="caution">
    <text evidence="2">The sequence shown here is derived from an EMBL/GenBank/DDBJ whole genome shotgun (WGS) entry which is preliminary data.</text>
</comment>
<dbReference type="RefSeq" id="WP_134518845.1">
    <property type="nucleotide sequence ID" value="NZ_SOHE01000030.1"/>
</dbReference>
<evidence type="ECO:0000313" key="3">
    <source>
        <dbReference type="Proteomes" id="UP000297447"/>
    </source>
</evidence>
<keyword evidence="2" id="KW-0378">Hydrolase</keyword>
<protein>
    <submittedName>
        <fullName evidence="2">Alpha/beta fold hydrolase</fullName>
    </submittedName>
</protein>
<organism evidence="2 3">
    <name type="scientific">Cryobacterium frigoriphilum</name>
    <dbReference type="NCBI Taxonomy" id="1259150"/>
    <lineage>
        <taxon>Bacteria</taxon>
        <taxon>Bacillati</taxon>
        <taxon>Actinomycetota</taxon>
        <taxon>Actinomycetes</taxon>
        <taxon>Micrococcales</taxon>
        <taxon>Microbacteriaceae</taxon>
        <taxon>Cryobacterium</taxon>
    </lineage>
</organism>
<gene>
    <name evidence="2" type="ORF">E3T55_06915</name>
</gene>
<dbReference type="InterPro" id="IPR000073">
    <property type="entry name" value="AB_hydrolase_1"/>
</dbReference>
<accession>A0A4R9A4Q0</accession>
<evidence type="ECO:0000313" key="2">
    <source>
        <dbReference type="EMBL" id="TFD52186.1"/>
    </source>
</evidence>
<dbReference type="SUPFAM" id="SSF53474">
    <property type="entry name" value="alpha/beta-Hydrolases"/>
    <property type="match status" value="1"/>
</dbReference>
<dbReference type="PANTHER" id="PTHR12277:SF79">
    <property type="entry name" value="XAA-PRO DIPEPTIDYL-PEPTIDASE-RELATED"/>
    <property type="match status" value="1"/>
</dbReference>
<dbReference type="Gene3D" id="3.40.50.1820">
    <property type="entry name" value="alpha/beta hydrolase"/>
    <property type="match status" value="1"/>
</dbReference>
<dbReference type="PANTHER" id="PTHR12277">
    <property type="entry name" value="ALPHA/BETA HYDROLASE DOMAIN-CONTAINING PROTEIN"/>
    <property type="match status" value="1"/>
</dbReference>
<dbReference type="InterPro" id="IPR029058">
    <property type="entry name" value="AB_hydrolase_fold"/>
</dbReference>
<name>A0A4R9A4Q0_9MICO</name>
<proteinExistence type="predicted"/>
<dbReference type="Pfam" id="PF12697">
    <property type="entry name" value="Abhydrolase_6"/>
    <property type="match status" value="1"/>
</dbReference>
<dbReference type="Proteomes" id="UP000297447">
    <property type="component" value="Unassembled WGS sequence"/>
</dbReference>
<dbReference type="EMBL" id="SOHE01000030">
    <property type="protein sequence ID" value="TFD52186.1"/>
    <property type="molecule type" value="Genomic_DNA"/>
</dbReference>
<evidence type="ECO:0000259" key="1">
    <source>
        <dbReference type="Pfam" id="PF12697"/>
    </source>
</evidence>
<sequence length="383" mass="40807">MRLLWVLAGAVVTVGVGLAGLGLVIARRLTAPVGERKYDLTIRRVDNSGERPVVILDRLPSTASHGDYCLIVETGNWVKLAPEVEDRGTHLVGREIVGQSREDLAAGQRASWSGIYFETPADAGLQSTDVVVPTDVGPAPAWLINSPEGPSRTWAIHIHGLGSTRAGTLRGVQVASEAGMTSLVVTYRNDGDGPIVGTGRSELGAAEVQDVRAALTYARENGAARVVLFGWSMGAAIALQLAADRRLRDTVVGLVLDSPVLDWVSTIEFNCVRSGLPAWTGALALPWLTCCPLVRVIGLENPVALHKFDWIARADESSVLTLILHGMSDTSSPFELSAGLGALRPETVGIESFPADHTMSWNSAREGWRAAVSTWLHSLAMTG</sequence>
<dbReference type="OrthoDB" id="8111537at2"/>
<feature type="domain" description="AB hydrolase-1" evidence="1">
    <location>
        <begin position="156"/>
        <end position="316"/>
    </location>
</feature>
<dbReference type="AlphaFoldDB" id="A0A4R9A4Q0"/>